<name>A0A101LUT8_PICGL</name>
<evidence type="ECO:0000313" key="1">
    <source>
        <dbReference type="EMBL" id="KUM45745.1"/>
    </source>
</evidence>
<protein>
    <submittedName>
        <fullName evidence="1">Uncharacterized protein</fullName>
    </submittedName>
</protein>
<dbReference type="AlphaFoldDB" id="A0A101LUT8"/>
<geneLocation type="mitochondrion" evidence="1"/>
<keyword evidence="1" id="KW-0496">Mitochondrion</keyword>
<proteinExistence type="predicted"/>
<dbReference type="EMBL" id="LKAM01000016">
    <property type="protein sequence ID" value="KUM45745.1"/>
    <property type="molecule type" value="Genomic_DNA"/>
</dbReference>
<comment type="caution">
    <text evidence="1">The sequence shown here is derived from an EMBL/GenBank/DDBJ whole genome shotgun (WGS) entry which is preliminary data.</text>
</comment>
<accession>A0A101LUT8</accession>
<gene>
    <name evidence="1" type="ORF">ABT39_MTgene2311</name>
</gene>
<sequence>MHQKDLCFVWVRRMHLYGWFERLKRAFAVVLWPLNPPLKTLCSGCFNSFCLYRQSPKMMKPKPEILIF</sequence>
<reference evidence="1" key="1">
    <citation type="journal article" date="2015" name="Genome Biol. Evol.">
        <title>Organellar Genomes of White Spruce (Picea glauca): Assembly and Annotation.</title>
        <authorList>
            <person name="Jackman S.D."/>
            <person name="Warren R.L."/>
            <person name="Gibb E.A."/>
            <person name="Vandervalk B.P."/>
            <person name="Mohamadi H."/>
            <person name="Chu J."/>
            <person name="Raymond A."/>
            <person name="Pleasance S."/>
            <person name="Coope R."/>
            <person name="Wildung M.R."/>
            <person name="Ritland C.E."/>
            <person name="Bousquet J."/>
            <person name="Jones S.J."/>
            <person name="Bohlmann J."/>
            <person name="Birol I."/>
        </authorList>
    </citation>
    <scope>NUCLEOTIDE SEQUENCE [LARGE SCALE GENOMIC DNA]</scope>
    <source>
        <tissue evidence="1">Flushing bud</tissue>
    </source>
</reference>
<organism evidence="1">
    <name type="scientific">Picea glauca</name>
    <name type="common">White spruce</name>
    <name type="synonym">Pinus glauca</name>
    <dbReference type="NCBI Taxonomy" id="3330"/>
    <lineage>
        <taxon>Eukaryota</taxon>
        <taxon>Viridiplantae</taxon>
        <taxon>Streptophyta</taxon>
        <taxon>Embryophyta</taxon>
        <taxon>Tracheophyta</taxon>
        <taxon>Spermatophyta</taxon>
        <taxon>Pinopsida</taxon>
        <taxon>Pinidae</taxon>
        <taxon>Conifers I</taxon>
        <taxon>Pinales</taxon>
        <taxon>Pinaceae</taxon>
        <taxon>Picea</taxon>
    </lineage>
</organism>